<protein>
    <submittedName>
        <fullName evidence="2">Unnamed protein product</fullName>
    </submittedName>
</protein>
<dbReference type="AlphaFoldDB" id="A0A9W6YM39"/>
<sequence>MPSVSEPNEPGWGCQNGRGSGPRAGNLGSFGPVELLEPRRAHSSIHFASPKLHSSSKTARSSETSPTMKVIPSVMALGAFVTALVYSPQIARAQDVVEAEPGYGPVSHVLPAQPELDDLGQHDLGPRRVQRPGHLGGLPGRASPVRGQVGQPRRVLGFFDGERR</sequence>
<feature type="region of interest" description="Disordered" evidence="1">
    <location>
        <begin position="132"/>
        <end position="164"/>
    </location>
</feature>
<dbReference type="Proteomes" id="UP001165121">
    <property type="component" value="Unassembled WGS sequence"/>
</dbReference>
<feature type="region of interest" description="Disordered" evidence="1">
    <location>
        <begin position="1"/>
        <end position="66"/>
    </location>
</feature>
<name>A0A9W6YM39_9STRA</name>
<gene>
    <name evidence="2" type="ORF">Pfra01_002871900</name>
</gene>
<feature type="compositionally biased region" description="Low complexity" evidence="1">
    <location>
        <begin position="55"/>
        <end position="65"/>
    </location>
</feature>
<evidence type="ECO:0000256" key="1">
    <source>
        <dbReference type="SAM" id="MobiDB-lite"/>
    </source>
</evidence>
<evidence type="ECO:0000313" key="3">
    <source>
        <dbReference type="Proteomes" id="UP001165121"/>
    </source>
</evidence>
<accession>A0A9W6YM39</accession>
<proteinExistence type="predicted"/>
<dbReference type="OrthoDB" id="202537at2759"/>
<comment type="caution">
    <text evidence="2">The sequence shown here is derived from an EMBL/GenBank/DDBJ whole genome shotgun (WGS) entry which is preliminary data.</text>
</comment>
<evidence type="ECO:0000313" key="2">
    <source>
        <dbReference type="EMBL" id="GMF81167.1"/>
    </source>
</evidence>
<dbReference type="EMBL" id="BSXT01010601">
    <property type="protein sequence ID" value="GMF81167.1"/>
    <property type="molecule type" value="Genomic_DNA"/>
</dbReference>
<organism evidence="2 3">
    <name type="scientific">Phytophthora fragariaefolia</name>
    <dbReference type="NCBI Taxonomy" id="1490495"/>
    <lineage>
        <taxon>Eukaryota</taxon>
        <taxon>Sar</taxon>
        <taxon>Stramenopiles</taxon>
        <taxon>Oomycota</taxon>
        <taxon>Peronosporomycetes</taxon>
        <taxon>Peronosporales</taxon>
        <taxon>Peronosporaceae</taxon>
        <taxon>Phytophthora</taxon>
    </lineage>
</organism>
<reference evidence="2" key="1">
    <citation type="submission" date="2023-04" db="EMBL/GenBank/DDBJ databases">
        <title>Phytophthora fragariaefolia NBRC 109709.</title>
        <authorList>
            <person name="Ichikawa N."/>
            <person name="Sato H."/>
            <person name="Tonouchi N."/>
        </authorList>
    </citation>
    <scope>NUCLEOTIDE SEQUENCE</scope>
    <source>
        <strain evidence="2">NBRC 109709</strain>
    </source>
</reference>
<keyword evidence="3" id="KW-1185">Reference proteome</keyword>